<keyword evidence="5 6" id="KW-0472">Membrane</keyword>
<proteinExistence type="predicted"/>
<feature type="transmembrane region" description="Helical" evidence="6">
    <location>
        <begin position="251"/>
        <end position="272"/>
    </location>
</feature>
<feature type="transmembrane region" description="Helical" evidence="6">
    <location>
        <begin position="383"/>
        <end position="403"/>
    </location>
</feature>
<keyword evidence="4 6" id="KW-1133">Transmembrane helix</keyword>
<feature type="transmembrane region" description="Helical" evidence="6">
    <location>
        <begin position="359"/>
        <end position="377"/>
    </location>
</feature>
<dbReference type="InterPro" id="IPR002797">
    <property type="entry name" value="Polysacc_synth"/>
</dbReference>
<feature type="transmembrane region" description="Helical" evidence="6">
    <location>
        <begin position="114"/>
        <end position="136"/>
    </location>
</feature>
<dbReference type="RefSeq" id="WP_390294140.1">
    <property type="nucleotide sequence ID" value="NZ_JBHSFU010000004.1"/>
</dbReference>
<evidence type="ECO:0000313" key="7">
    <source>
        <dbReference type="EMBL" id="MFC4557931.1"/>
    </source>
</evidence>
<keyword evidence="3 6" id="KW-0812">Transmembrane</keyword>
<feature type="transmembrane region" description="Helical" evidence="6">
    <location>
        <begin position="148"/>
        <end position="170"/>
    </location>
</feature>
<dbReference type="PANTHER" id="PTHR30250:SF11">
    <property type="entry name" value="O-ANTIGEN TRANSPORTER-RELATED"/>
    <property type="match status" value="1"/>
</dbReference>
<reference evidence="8" key="1">
    <citation type="journal article" date="2019" name="Int. J. Syst. Evol. Microbiol.">
        <title>The Global Catalogue of Microorganisms (GCM) 10K type strain sequencing project: providing services to taxonomists for standard genome sequencing and annotation.</title>
        <authorList>
            <consortium name="The Broad Institute Genomics Platform"/>
            <consortium name="The Broad Institute Genome Sequencing Center for Infectious Disease"/>
            <person name="Wu L."/>
            <person name="Ma J."/>
        </authorList>
    </citation>
    <scope>NUCLEOTIDE SEQUENCE [LARGE SCALE GENOMIC DNA]</scope>
    <source>
        <strain evidence="8">CGMCC 4.7426</strain>
    </source>
</reference>
<evidence type="ECO:0000313" key="8">
    <source>
        <dbReference type="Proteomes" id="UP001595989"/>
    </source>
</evidence>
<organism evidence="7 8">
    <name type="scientific">Virgibacillus kekensis</name>
    <dbReference type="NCBI Taxonomy" id="202261"/>
    <lineage>
        <taxon>Bacteria</taxon>
        <taxon>Bacillati</taxon>
        <taxon>Bacillota</taxon>
        <taxon>Bacilli</taxon>
        <taxon>Bacillales</taxon>
        <taxon>Bacillaceae</taxon>
        <taxon>Virgibacillus</taxon>
    </lineage>
</organism>
<keyword evidence="8" id="KW-1185">Reference proteome</keyword>
<accession>A0ABV9DIH0</accession>
<protein>
    <submittedName>
        <fullName evidence="7">Lipopolysaccharide biosynthesis protein</fullName>
    </submittedName>
</protein>
<feature type="transmembrane region" description="Helical" evidence="6">
    <location>
        <begin position="176"/>
        <end position="194"/>
    </location>
</feature>
<feature type="transmembrane region" description="Helical" evidence="6">
    <location>
        <begin position="415"/>
        <end position="433"/>
    </location>
</feature>
<evidence type="ECO:0000256" key="5">
    <source>
        <dbReference type="ARBA" id="ARBA00023136"/>
    </source>
</evidence>
<feature type="transmembrane region" description="Helical" evidence="6">
    <location>
        <begin position="49"/>
        <end position="68"/>
    </location>
</feature>
<evidence type="ECO:0000256" key="2">
    <source>
        <dbReference type="ARBA" id="ARBA00022475"/>
    </source>
</evidence>
<feature type="transmembrane region" description="Helical" evidence="6">
    <location>
        <begin position="439"/>
        <end position="458"/>
    </location>
</feature>
<comment type="caution">
    <text evidence="7">The sequence shown here is derived from an EMBL/GenBank/DDBJ whole genome shotgun (WGS) entry which is preliminary data.</text>
</comment>
<feature type="transmembrane region" description="Helical" evidence="6">
    <location>
        <begin position="12"/>
        <end position="37"/>
    </location>
</feature>
<comment type="subcellular location">
    <subcellularLocation>
        <location evidence="1">Cell membrane</location>
        <topology evidence="1">Multi-pass membrane protein</topology>
    </subcellularLocation>
</comment>
<evidence type="ECO:0000256" key="4">
    <source>
        <dbReference type="ARBA" id="ARBA00022989"/>
    </source>
</evidence>
<feature type="transmembrane region" description="Helical" evidence="6">
    <location>
        <begin position="292"/>
        <end position="310"/>
    </location>
</feature>
<keyword evidence="2" id="KW-1003">Cell membrane</keyword>
<evidence type="ECO:0000256" key="6">
    <source>
        <dbReference type="SAM" id="Phobius"/>
    </source>
</evidence>
<evidence type="ECO:0000256" key="3">
    <source>
        <dbReference type="ARBA" id="ARBA00022692"/>
    </source>
</evidence>
<dbReference type="Proteomes" id="UP001595989">
    <property type="component" value="Unassembled WGS sequence"/>
</dbReference>
<feature type="transmembrane region" description="Helical" evidence="6">
    <location>
        <begin position="80"/>
        <end position="102"/>
    </location>
</feature>
<feature type="transmembrane region" description="Helical" evidence="6">
    <location>
        <begin position="322"/>
        <end position="339"/>
    </location>
</feature>
<dbReference type="InterPro" id="IPR050833">
    <property type="entry name" value="Poly_Biosynth_Transport"/>
</dbReference>
<dbReference type="EMBL" id="JBHSFU010000004">
    <property type="protein sequence ID" value="MFC4557931.1"/>
    <property type="molecule type" value="Genomic_DNA"/>
</dbReference>
<name>A0ABV9DIH0_9BACI</name>
<feature type="transmembrane region" description="Helical" evidence="6">
    <location>
        <begin position="214"/>
        <end position="231"/>
    </location>
</feature>
<gene>
    <name evidence="7" type="ORF">ACFO3D_06885</name>
</gene>
<dbReference type="Pfam" id="PF01943">
    <property type="entry name" value="Polysacc_synt"/>
    <property type="match status" value="1"/>
</dbReference>
<dbReference type="PANTHER" id="PTHR30250">
    <property type="entry name" value="PST FAMILY PREDICTED COLANIC ACID TRANSPORTER"/>
    <property type="match status" value="1"/>
</dbReference>
<evidence type="ECO:0000256" key="1">
    <source>
        <dbReference type="ARBA" id="ARBA00004651"/>
    </source>
</evidence>
<sequence>MEDSLKRLVSRFFSFSLGPSIAALIGLIIVPITTYFVSPSEFGKASMYTLAYTIGSIFIYFGLDQSFLREYHSNPDKRKVFANAVILPLTFSVVLCVTLLFFYKEISMLLFGEINFIAIFYLSFSLILAIVNRFSLLKIRIQEKAKLYSAYTILIKLLEAIILIIILFYYDKSFIGIIKATFFSLLVVTLIQFLSTFKDWKSIFQIDKVLIKKLLAFGLPLVPATIIIWVFSSMDRLALKYWSTFTELGIYAVAFKIVAILAIFKQAFATFWIPTAYRWYENKVSNNKFEKVGQLVAFYMGLIFIGIISFKDLIIQILGGPYSVAALSVPFLLFSPLMYTMSECTSLGIAFKRKTNYNILISVAVAILNLFGNFLLVPKYGALGASISTGVSYIAFFWLRTMISRRLWHKFQIKIYIYNTVLMIVVASVSLLFDSLILNLLFILLLCLLNIKALKYSVTIIKTIFNRKEIKINSISR</sequence>